<dbReference type="AlphaFoldDB" id="A0A6N2AVN9"/>
<comment type="caution">
    <text evidence="2">The sequence shown here is derived from an EMBL/GenBank/DDBJ whole genome shotgun (WGS) entry which is preliminary data.</text>
</comment>
<proteinExistence type="predicted"/>
<name>A0A6N2AVN9_SOLCI</name>
<sequence>MNMRRETARREEERVSNERIPSRVDQFPIVVLENVNHAVPLMEPQGPQGPQIPPMHQDPQVPFLEWDMTNDFMRMYSLAFHGTKVDENPQSFIYEIFKVSLAGTNGYFACASKNNKMRECPKIKEKGKDINQAPQGGLDPIAPKKNPPYGMGARREN</sequence>
<organism evidence="2">
    <name type="scientific">Solanum chilense</name>
    <name type="common">Tomato</name>
    <name type="synonym">Lycopersicon chilense</name>
    <dbReference type="NCBI Taxonomy" id="4083"/>
    <lineage>
        <taxon>Eukaryota</taxon>
        <taxon>Viridiplantae</taxon>
        <taxon>Streptophyta</taxon>
        <taxon>Embryophyta</taxon>
        <taxon>Tracheophyta</taxon>
        <taxon>Spermatophyta</taxon>
        <taxon>Magnoliopsida</taxon>
        <taxon>eudicotyledons</taxon>
        <taxon>Gunneridae</taxon>
        <taxon>Pentapetalae</taxon>
        <taxon>asterids</taxon>
        <taxon>lamiids</taxon>
        <taxon>Solanales</taxon>
        <taxon>Solanaceae</taxon>
        <taxon>Solanoideae</taxon>
        <taxon>Solaneae</taxon>
        <taxon>Solanum</taxon>
        <taxon>Solanum subgen. Lycopersicon</taxon>
    </lineage>
</organism>
<protein>
    <submittedName>
        <fullName evidence="2">Uncharacterized protein</fullName>
    </submittedName>
</protein>
<gene>
    <name evidence="2" type="ORF">EJD97_022454</name>
</gene>
<feature type="region of interest" description="Disordered" evidence="1">
    <location>
        <begin position="124"/>
        <end position="157"/>
    </location>
</feature>
<dbReference type="EMBL" id="RXGB01007098">
    <property type="protein sequence ID" value="TMW85808.1"/>
    <property type="molecule type" value="Genomic_DNA"/>
</dbReference>
<evidence type="ECO:0000313" key="2">
    <source>
        <dbReference type="EMBL" id="TMW85808.1"/>
    </source>
</evidence>
<reference evidence="2" key="1">
    <citation type="submission" date="2019-05" db="EMBL/GenBank/DDBJ databases">
        <title>The de novo reference genome and transcriptome assemblies of the wild tomato species Solanum chilense.</title>
        <authorList>
            <person name="Stam R."/>
            <person name="Nosenko T."/>
            <person name="Hoerger A.C."/>
            <person name="Stephan W."/>
            <person name="Seidel M.A."/>
            <person name="Kuhn J.M.M."/>
            <person name="Haberer G."/>
            <person name="Tellier A."/>
        </authorList>
    </citation>
    <scope>NUCLEOTIDE SEQUENCE</scope>
    <source>
        <tissue evidence="2">Mature leaves</tissue>
    </source>
</reference>
<accession>A0A6N2AVN9</accession>
<evidence type="ECO:0000256" key="1">
    <source>
        <dbReference type="SAM" id="MobiDB-lite"/>
    </source>
</evidence>